<reference evidence="2 3" key="1">
    <citation type="submission" date="2020-10" db="EMBL/GenBank/DDBJ databases">
        <title>Genome Sequencing of Rodentibacter spp. strain DSM111151.</title>
        <authorList>
            <person name="Benga L."/>
            <person name="Lautwein T."/>
        </authorList>
    </citation>
    <scope>NUCLEOTIDE SEQUENCE [LARGE SCALE GENOMIC DNA]</scope>
    <source>
        <strain evidence="2 3">DSM 111151</strain>
    </source>
</reference>
<organism evidence="2 3">
    <name type="scientific">Rodentibacter haemolyticus</name>
    <dbReference type="NCBI Taxonomy" id="2778911"/>
    <lineage>
        <taxon>Bacteria</taxon>
        <taxon>Pseudomonadati</taxon>
        <taxon>Pseudomonadota</taxon>
        <taxon>Gammaproteobacteria</taxon>
        <taxon>Pasteurellales</taxon>
        <taxon>Pasteurellaceae</taxon>
        <taxon>Rodentibacter</taxon>
    </lineage>
</organism>
<keyword evidence="3" id="KW-1185">Reference proteome</keyword>
<evidence type="ECO:0000256" key="1">
    <source>
        <dbReference type="SAM" id="Phobius"/>
    </source>
</evidence>
<feature type="transmembrane region" description="Helical" evidence="1">
    <location>
        <begin position="9"/>
        <end position="27"/>
    </location>
</feature>
<keyword evidence="1" id="KW-1133">Transmembrane helix</keyword>
<name>A0ABX6UZV5_9PAST</name>
<dbReference type="Proteomes" id="UP000663069">
    <property type="component" value="Chromosome"/>
</dbReference>
<keyword evidence="1" id="KW-0472">Membrane</keyword>
<evidence type="ECO:0000313" key="3">
    <source>
        <dbReference type="Proteomes" id="UP000663069"/>
    </source>
</evidence>
<accession>A0ABX6UZV5</accession>
<evidence type="ECO:0000313" key="2">
    <source>
        <dbReference type="EMBL" id="QPB43677.1"/>
    </source>
</evidence>
<feature type="transmembrane region" description="Helical" evidence="1">
    <location>
        <begin position="154"/>
        <end position="176"/>
    </location>
</feature>
<proteinExistence type="predicted"/>
<feature type="transmembrane region" description="Helical" evidence="1">
    <location>
        <begin position="80"/>
        <end position="105"/>
    </location>
</feature>
<dbReference type="EMBL" id="CP063056">
    <property type="protein sequence ID" value="QPB43677.1"/>
    <property type="molecule type" value="Genomic_DNA"/>
</dbReference>
<evidence type="ECO:0008006" key="4">
    <source>
        <dbReference type="Google" id="ProtNLM"/>
    </source>
</evidence>
<feature type="transmembrane region" description="Helical" evidence="1">
    <location>
        <begin position="58"/>
        <end position="74"/>
    </location>
</feature>
<keyword evidence="1" id="KW-0812">Transmembrane</keyword>
<gene>
    <name evidence="2" type="ORF">IHV77_05350</name>
</gene>
<sequence length="183" mass="20932">MAIAWFSPLINLLLGITAVAYPLIWLWQSNSHLLSILPCLLALLWGIKAISVVGFQRAFALFMTAFLLIVAFTRTLQTMYWYPVIISLVMLVIFTASLFSAQSFIERLARLQTPNLPPEAIRYTRNVTLVWCGFFVFNIAVTAGLILLEQYHYWAIYSGVIAYVLMGVLFVGEWLVRRYVKDK</sequence>
<feature type="transmembrane region" description="Helical" evidence="1">
    <location>
        <begin position="33"/>
        <end position="51"/>
    </location>
</feature>
<protein>
    <recommendedName>
        <fullName evidence="4">DNA gyrase subunit B</fullName>
    </recommendedName>
</protein>
<feature type="transmembrane region" description="Helical" evidence="1">
    <location>
        <begin position="126"/>
        <end position="148"/>
    </location>
</feature>